<protein>
    <submittedName>
        <fullName evidence="1">Uncharacterized protein</fullName>
    </submittedName>
</protein>
<sequence length="109" mass="11609">MNKDELASLGRKIRIAIKAGQQAAEACPNDSGSANLDRVVIPMPGVREAAVISSGLPGYLSKASTYHSSGLHLGAPFGGQGDRRYAGVQAMHRSLQEQGVDCYVYYQID</sequence>
<evidence type="ECO:0000313" key="2">
    <source>
        <dbReference type="Proteomes" id="UP000423413"/>
    </source>
</evidence>
<name>A0AAE6ULL3_9PSED</name>
<dbReference type="AlphaFoldDB" id="A0AAE6ULL3"/>
<evidence type="ECO:0000313" key="1">
    <source>
        <dbReference type="EMBL" id="QGT81550.1"/>
    </source>
</evidence>
<organism evidence="1 2">
    <name type="scientific">Pseudomonas coronafaciens pv. coronafaciens</name>
    <dbReference type="NCBI Taxonomy" id="235275"/>
    <lineage>
        <taxon>Bacteria</taxon>
        <taxon>Pseudomonadati</taxon>
        <taxon>Pseudomonadota</taxon>
        <taxon>Gammaproteobacteria</taxon>
        <taxon>Pseudomonadales</taxon>
        <taxon>Pseudomonadaceae</taxon>
        <taxon>Pseudomonas</taxon>
        <taxon>Pseudomonas coronafaciens</taxon>
    </lineage>
</organism>
<gene>
    <name evidence="1" type="ORF">GMO17_10285</name>
</gene>
<reference evidence="1 2" key="1">
    <citation type="submission" date="2019-11" db="EMBL/GenBank/DDBJ databases">
        <title>Complete genome sequence of Pseudomonas syringae pv. coronafaciens isolate B19001 originated in imported oat cereal.</title>
        <authorList>
            <person name="Kim S.M."/>
            <person name="Lee B.C."/>
            <person name="Seo S.J."/>
            <person name="Lee J.E."/>
            <person name="Choi N.J."/>
            <person name="Park J.H."/>
        </authorList>
    </citation>
    <scope>NUCLEOTIDE SEQUENCE [LARGE SCALE GENOMIC DNA]</scope>
    <source>
        <strain evidence="1 2">B19001</strain>
    </source>
</reference>
<dbReference type="EMBL" id="CP046441">
    <property type="protein sequence ID" value="QGT81550.1"/>
    <property type="molecule type" value="Genomic_DNA"/>
</dbReference>
<dbReference type="RefSeq" id="WP_024671457.1">
    <property type="nucleotide sequence ID" value="NZ_CP046441.1"/>
</dbReference>
<dbReference type="Proteomes" id="UP000423413">
    <property type="component" value="Chromosome"/>
</dbReference>
<proteinExistence type="predicted"/>
<accession>A0AAE6ULL3</accession>